<evidence type="ECO:0000256" key="1">
    <source>
        <dbReference type="SAM" id="MobiDB-lite"/>
    </source>
</evidence>
<proteinExistence type="predicted"/>
<dbReference type="PANTHER" id="PTHR12277:SF81">
    <property type="entry name" value="PROTEIN ABHD13"/>
    <property type="match status" value="1"/>
</dbReference>
<protein>
    <submittedName>
        <fullName evidence="4">Protein ABHD17C</fullName>
    </submittedName>
</protein>
<dbReference type="AlphaFoldDB" id="A0A9N8DKN2"/>
<feature type="chain" id="PRO_5040288261" evidence="2">
    <location>
        <begin position="23"/>
        <end position="397"/>
    </location>
</feature>
<dbReference type="OrthoDB" id="446723at2759"/>
<dbReference type="Gene3D" id="3.40.50.1820">
    <property type="entry name" value="alpha/beta hydrolase"/>
    <property type="match status" value="1"/>
</dbReference>
<feature type="region of interest" description="Disordered" evidence="1">
    <location>
        <begin position="40"/>
        <end position="110"/>
    </location>
</feature>
<gene>
    <name evidence="4" type="ORF">SEMRO_196_G083670.1</name>
</gene>
<evidence type="ECO:0000256" key="2">
    <source>
        <dbReference type="SAM" id="SignalP"/>
    </source>
</evidence>
<dbReference type="InterPro" id="IPR029058">
    <property type="entry name" value="AB_hydrolase_fold"/>
</dbReference>
<dbReference type="SUPFAM" id="SSF53474">
    <property type="entry name" value="alpha/beta-Hydrolases"/>
    <property type="match status" value="1"/>
</dbReference>
<feature type="signal peptide" evidence="2">
    <location>
        <begin position="1"/>
        <end position="22"/>
    </location>
</feature>
<evidence type="ECO:0000313" key="4">
    <source>
        <dbReference type="EMBL" id="CAB9504427.1"/>
    </source>
</evidence>
<reference evidence="4" key="1">
    <citation type="submission" date="2020-06" db="EMBL/GenBank/DDBJ databases">
        <authorList>
            <consortium name="Plant Systems Biology data submission"/>
        </authorList>
    </citation>
    <scope>NUCLEOTIDE SEQUENCE</scope>
    <source>
        <strain evidence="4">D6</strain>
    </source>
</reference>
<accession>A0A9N8DKN2</accession>
<evidence type="ECO:0000313" key="5">
    <source>
        <dbReference type="Proteomes" id="UP001153069"/>
    </source>
</evidence>
<organism evidence="4 5">
    <name type="scientific">Seminavis robusta</name>
    <dbReference type="NCBI Taxonomy" id="568900"/>
    <lineage>
        <taxon>Eukaryota</taxon>
        <taxon>Sar</taxon>
        <taxon>Stramenopiles</taxon>
        <taxon>Ochrophyta</taxon>
        <taxon>Bacillariophyta</taxon>
        <taxon>Bacillariophyceae</taxon>
        <taxon>Bacillariophycidae</taxon>
        <taxon>Naviculales</taxon>
        <taxon>Naviculaceae</taxon>
        <taxon>Seminavis</taxon>
    </lineage>
</organism>
<feature type="domain" description="AB hydrolase-1" evidence="3">
    <location>
        <begin position="197"/>
        <end position="299"/>
    </location>
</feature>
<dbReference type="EMBL" id="CAICTM010000195">
    <property type="protein sequence ID" value="CAB9504427.1"/>
    <property type="molecule type" value="Genomic_DNA"/>
</dbReference>
<feature type="compositionally biased region" description="Polar residues" evidence="1">
    <location>
        <begin position="67"/>
        <end position="88"/>
    </location>
</feature>
<feature type="compositionally biased region" description="Basic and acidic residues" evidence="1">
    <location>
        <begin position="42"/>
        <end position="59"/>
    </location>
</feature>
<keyword evidence="2" id="KW-0732">Signal</keyword>
<dbReference type="Proteomes" id="UP001153069">
    <property type="component" value="Unassembled WGS sequence"/>
</dbReference>
<comment type="caution">
    <text evidence="4">The sequence shown here is derived from an EMBL/GenBank/DDBJ whole genome shotgun (WGS) entry which is preliminary data.</text>
</comment>
<evidence type="ECO:0000259" key="3">
    <source>
        <dbReference type="Pfam" id="PF00561"/>
    </source>
</evidence>
<keyword evidence="5" id="KW-1185">Reference proteome</keyword>
<dbReference type="Pfam" id="PF00561">
    <property type="entry name" value="Abhydrolase_1"/>
    <property type="match status" value="1"/>
</dbReference>
<name>A0A9N8DKN2_9STRA</name>
<sequence length="397" mass="43913">MCCCCPPAVSALFCLWAQSGCSKSSVAGALTFFPPDPPLYQFERRDSDGNILPHDDDGVNGKGPDNDMQSNGSNNLSQTESPDSNDNYDPTHRTGETKERMQSPAQQLVDRAKDLRQQAKLRNARDGKDHKNNVQYRLKLDSRLAVPRYDPNAVEAIKVPSKNGIHVAAVIYRINAAHDNGDSKDNTDKRKRSTTKTIIYSHGNATDIGAMFPLQAVLAHSLDCNVVMYDYSGFGESGGMPLEENTYCDIQAVYDYTLEHVANNDPSSIILYGQSVGGGPCCYLAMKNDSLGGMVLHSAFTSGMRVLTPSRLLACLDIYPNIDRIKKTKCPVMVIHGRLDEEVEVGHGVSLHQAVPEHLQREPWWVSDRGHNDITEGPGKLAEYIRRLRNFLMSLDD</sequence>
<dbReference type="PANTHER" id="PTHR12277">
    <property type="entry name" value="ALPHA/BETA HYDROLASE DOMAIN-CONTAINING PROTEIN"/>
    <property type="match status" value="1"/>
</dbReference>
<dbReference type="InterPro" id="IPR000073">
    <property type="entry name" value="AB_hydrolase_1"/>
</dbReference>
<feature type="compositionally biased region" description="Basic and acidic residues" evidence="1">
    <location>
        <begin position="89"/>
        <end position="101"/>
    </location>
</feature>